<feature type="region of interest" description="Disordered" evidence="1">
    <location>
        <begin position="68"/>
        <end position="102"/>
    </location>
</feature>
<dbReference type="EMBL" id="UZAE01012959">
    <property type="protein sequence ID" value="VDO07571.1"/>
    <property type="molecule type" value="Genomic_DNA"/>
</dbReference>
<protein>
    <submittedName>
        <fullName evidence="5">MADF domain-containing protein</fullName>
    </submittedName>
</protein>
<dbReference type="AlphaFoldDB" id="A0A0R3TRQ0"/>
<dbReference type="OrthoDB" id="6250736at2759"/>
<gene>
    <name evidence="3" type="ORF">HNAJ_LOCUS10270</name>
</gene>
<accession>A0A0R3TRQ0</accession>
<evidence type="ECO:0000313" key="3">
    <source>
        <dbReference type="EMBL" id="VDO07571.1"/>
    </source>
</evidence>
<organism evidence="5">
    <name type="scientific">Rodentolepis nana</name>
    <name type="common">Dwarf tapeworm</name>
    <name type="synonym">Hymenolepis nana</name>
    <dbReference type="NCBI Taxonomy" id="102285"/>
    <lineage>
        <taxon>Eukaryota</taxon>
        <taxon>Metazoa</taxon>
        <taxon>Spiralia</taxon>
        <taxon>Lophotrochozoa</taxon>
        <taxon>Platyhelminthes</taxon>
        <taxon>Cestoda</taxon>
        <taxon>Eucestoda</taxon>
        <taxon>Cyclophyllidea</taxon>
        <taxon>Hymenolepididae</taxon>
        <taxon>Rodentolepis</taxon>
    </lineage>
</organism>
<evidence type="ECO:0000256" key="1">
    <source>
        <dbReference type="SAM" id="MobiDB-lite"/>
    </source>
</evidence>
<feature type="compositionally biased region" description="Polar residues" evidence="1">
    <location>
        <begin position="91"/>
        <end position="102"/>
    </location>
</feature>
<reference evidence="3 4" key="2">
    <citation type="submission" date="2018-11" db="EMBL/GenBank/DDBJ databases">
        <authorList>
            <consortium name="Pathogen Informatics"/>
        </authorList>
    </citation>
    <scope>NUCLEOTIDE SEQUENCE [LARGE SCALE GENOMIC DNA]</scope>
</reference>
<sequence>MNFIEMCALLFLLAYVNSAPMRDLDPVFEEIDRCLYEGTSSNAKLRSQWRTVRRYFIRRSNTTEALENSTMNSNVSGSASLSEVNKPPVTSGFSQESGIDITPGSSLLTQTTFSPLKVHYDDYNYPGLAP</sequence>
<evidence type="ECO:0000313" key="5">
    <source>
        <dbReference type="WBParaSite" id="HNAJ_0001027501-mRNA-1"/>
    </source>
</evidence>
<keyword evidence="4" id="KW-1185">Reference proteome</keyword>
<feature type="signal peptide" evidence="2">
    <location>
        <begin position="1"/>
        <end position="18"/>
    </location>
</feature>
<reference evidence="5" key="1">
    <citation type="submission" date="2017-02" db="UniProtKB">
        <authorList>
            <consortium name="WormBaseParasite"/>
        </authorList>
    </citation>
    <scope>IDENTIFICATION</scope>
</reference>
<keyword evidence="2" id="KW-0732">Signal</keyword>
<name>A0A0R3TRQ0_RODNA</name>
<evidence type="ECO:0000256" key="2">
    <source>
        <dbReference type="SAM" id="SignalP"/>
    </source>
</evidence>
<feature type="chain" id="PRO_5043131987" evidence="2">
    <location>
        <begin position="19"/>
        <end position="130"/>
    </location>
</feature>
<feature type="compositionally biased region" description="Polar residues" evidence="1">
    <location>
        <begin position="68"/>
        <end position="83"/>
    </location>
</feature>
<evidence type="ECO:0000313" key="4">
    <source>
        <dbReference type="Proteomes" id="UP000278807"/>
    </source>
</evidence>
<dbReference type="WBParaSite" id="HNAJ_0001027501-mRNA-1">
    <property type="protein sequence ID" value="HNAJ_0001027501-mRNA-1"/>
    <property type="gene ID" value="HNAJ_0001027501"/>
</dbReference>
<proteinExistence type="predicted"/>
<dbReference type="Proteomes" id="UP000278807">
    <property type="component" value="Unassembled WGS sequence"/>
</dbReference>